<accession>A0A3M7RC07</accession>
<reference evidence="1 2" key="1">
    <citation type="journal article" date="2018" name="Sci. Rep.">
        <title>Genomic signatures of local adaptation to the degree of environmental predictability in rotifers.</title>
        <authorList>
            <person name="Franch-Gras L."/>
            <person name="Hahn C."/>
            <person name="Garcia-Roger E.M."/>
            <person name="Carmona M.J."/>
            <person name="Serra M."/>
            <person name="Gomez A."/>
        </authorList>
    </citation>
    <scope>NUCLEOTIDE SEQUENCE [LARGE SCALE GENOMIC DNA]</scope>
    <source>
        <strain evidence="1">HYR1</strain>
    </source>
</reference>
<sequence length="75" mass="8697">MLFIYHNSSLFEIGLKHRQLTESKFLNIKKFDSLFHLMSLNVSYNVQNHLIKQPEVTASSYKLDDLSFSESNSDG</sequence>
<dbReference type="AlphaFoldDB" id="A0A3M7RC07"/>
<protein>
    <submittedName>
        <fullName evidence="1">Uncharacterized protein</fullName>
    </submittedName>
</protein>
<gene>
    <name evidence="1" type="ORF">BpHYR1_032109</name>
</gene>
<evidence type="ECO:0000313" key="1">
    <source>
        <dbReference type="EMBL" id="RNA21123.1"/>
    </source>
</evidence>
<proteinExistence type="predicted"/>
<dbReference type="EMBL" id="REGN01003727">
    <property type="protein sequence ID" value="RNA21123.1"/>
    <property type="molecule type" value="Genomic_DNA"/>
</dbReference>
<organism evidence="1 2">
    <name type="scientific">Brachionus plicatilis</name>
    <name type="common">Marine rotifer</name>
    <name type="synonym">Brachionus muelleri</name>
    <dbReference type="NCBI Taxonomy" id="10195"/>
    <lineage>
        <taxon>Eukaryota</taxon>
        <taxon>Metazoa</taxon>
        <taxon>Spiralia</taxon>
        <taxon>Gnathifera</taxon>
        <taxon>Rotifera</taxon>
        <taxon>Eurotatoria</taxon>
        <taxon>Monogononta</taxon>
        <taxon>Pseudotrocha</taxon>
        <taxon>Ploima</taxon>
        <taxon>Brachionidae</taxon>
        <taxon>Brachionus</taxon>
    </lineage>
</organism>
<evidence type="ECO:0000313" key="2">
    <source>
        <dbReference type="Proteomes" id="UP000276133"/>
    </source>
</evidence>
<name>A0A3M7RC07_BRAPC</name>
<comment type="caution">
    <text evidence="1">The sequence shown here is derived from an EMBL/GenBank/DDBJ whole genome shotgun (WGS) entry which is preliminary data.</text>
</comment>
<dbReference type="Proteomes" id="UP000276133">
    <property type="component" value="Unassembled WGS sequence"/>
</dbReference>
<keyword evidence="2" id="KW-1185">Reference proteome</keyword>